<name>A0A934R2A6_9BACT</name>
<evidence type="ECO:0008006" key="4">
    <source>
        <dbReference type="Google" id="ProtNLM"/>
    </source>
</evidence>
<accession>A0A934R2A6</accession>
<dbReference type="AlphaFoldDB" id="A0A934R2A6"/>
<evidence type="ECO:0000313" key="3">
    <source>
        <dbReference type="Proteomes" id="UP000600139"/>
    </source>
</evidence>
<feature type="signal peptide" evidence="1">
    <location>
        <begin position="1"/>
        <end position="29"/>
    </location>
</feature>
<protein>
    <recommendedName>
        <fullName evidence="4">P pilus assembly chaperone PapD</fullName>
    </recommendedName>
</protein>
<evidence type="ECO:0000256" key="1">
    <source>
        <dbReference type="SAM" id="SignalP"/>
    </source>
</evidence>
<evidence type="ECO:0000313" key="2">
    <source>
        <dbReference type="EMBL" id="MBK1814215.1"/>
    </source>
</evidence>
<sequence>MKNLNEPLKFLHAIAGLLSVLLLCPDAWAATEVRVLDLRDGAASNTIYIRHAGTVTPVKLAKMNLSDSLRIAEPDGKISVADLPEQLRDGRPPSEACQVALDTEWRRVVLIVFPGSTGGGLFRIHAINASPEVFPKGGVHLANLTNFRVIGRLGSRTIQMEPASMGLVQPPNEQVGDYPVMIDCVAKGSQERRPLLRGTWRREPDARQLVFIVPAPGRTVPRVFSIPDFDPAGVPPISNSKQTTDP</sequence>
<reference evidence="2" key="1">
    <citation type="submission" date="2021-01" db="EMBL/GenBank/DDBJ databases">
        <title>Modified the classification status of verrucomicrobia.</title>
        <authorList>
            <person name="Feng X."/>
        </authorList>
    </citation>
    <scope>NUCLEOTIDE SEQUENCE</scope>
    <source>
        <strain evidence="2">JCM 18052</strain>
    </source>
</reference>
<keyword evidence="1" id="KW-0732">Signal</keyword>
<feature type="chain" id="PRO_5037290043" description="P pilus assembly chaperone PapD" evidence="1">
    <location>
        <begin position="30"/>
        <end position="246"/>
    </location>
</feature>
<comment type="caution">
    <text evidence="2">The sequence shown here is derived from an EMBL/GenBank/DDBJ whole genome shotgun (WGS) entry which is preliminary data.</text>
</comment>
<gene>
    <name evidence="2" type="ORF">JIN84_01155</name>
</gene>
<proteinExistence type="predicted"/>
<dbReference type="RefSeq" id="WP_200349181.1">
    <property type="nucleotide sequence ID" value="NZ_BAABHZ010000005.1"/>
</dbReference>
<organism evidence="2 3">
    <name type="scientific">Luteolibacter yonseiensis</name>
    <dbReference type="NCBI Taxonomy" id="1144680"/>
    <lineage>
        <taxon>Bacteria</taxon>
        <taxon>Pseudomonadati</taxon>
        <taxon>Verrucomicrobiota</taxon>
        <taxon>Verrucomicrobiia</taxon>
        <taxon>Verrucomicrobiales</taxon>
        <taxon>Verrucomicrobiaceae</taxon>
        <taxon>Luteolibacter</taxon>
    </lineage>
</organism>
<keyword evidence="3" id="KW-1185">Reference proteome</keyword>
<dbReference type="Proteomes" id="UP000600139">
    <property type="component" value="Unassembled WGS sequence"/>
</dbReference>
<dbReference type="EMBL" id="JAENIK010000002">
    <property type="protein sequence ID" value="MBK1814215.1"/>
    <property type="molecule type" value="Genomic_DNA"/>
</dbReference>